<comment type="function">
    <text evidence="8">First step of mRNA capping. Converts the 5'-triphosphate end of a nascent mRNA chain into a diphosphate end.</text>
</comment>
<evidence type="ECO:0000256" key="2">
    <source>
        <dbReference type="ARBA" id="ARBA00004123"/>
    </source>
</evidence>
<comment type="similarity">
    <text evidence="3 8">Belongs to the fungal TPase family.</text>
</comment>
<dbReference type="STRING" id="2163413.A0A4V1ADZ5"/>
<feature type="region of interest" description="Disordered" evidence="9">
    <location>
        <begin position="69"/>
        <end position="94"/>
    </location>
</feature>
<comment type="subunit">
    <text evidence="8">Heterodimer. The mRNA-capping enzyme is composed of two separate chains alpha and beta, respectively a mRNA guanylyltransferase and an mRNA 5'-triphosphate monophosphatase.</text>
</comment>
<evidence type="ECO:0000256" key="6">
    <source>
        <dbReference type="ARBA" id="ARBA00023242"/>
    </source>
</evidence>
<evidence type="ECO:0000259" key="10">
    <source>
        <dbReference type="Pfam" id="PF02940"/>
    </source>
</evidence>
<evidence type="ECO:0000256" key="3">
    <source>
        <dbReference type="ARBA" id="ARBA00006345"/>
    </source>
</evidence>
<keyword evidence="12" id="KW-1185">Reference proteome</keyword>
<dbReference type="PANTHER" id="PTHR28118">
    <property type="entry name" value="POLYNUCLEOTIDE 5'-TRIPHOSPHATASE-RELATED"/>
    <property type="match status" value="1"/>
</dbReference>
<name>A0A4V1ADZ5_9ASCO</name>
<dbReference type="AlphaFoldDB" id="A0A4V1ADZ5"/>
<dbReference type="PANTHER" id="PTHR28118:SF1">
    <property type="entry name" value="POLYNUCLEOTIDE 5'-TRIPHOSPHATASE CTL1-RELATED"/>
    <property type="match status" value="1"/>
</dbReference>
<evidence type="ECO:0000256" key="4">
    <source>
        <dbReference type="ARBA" id="ARBA00022664"/>
    </source>
</evidence>
<comment type="catalytic activity">
    <reaction evidence="7">
        <text>a 5'-end triphospho-ribonucleoside in mRNA + H2O = a 5'-end diphospho-ribonucleoside in mRNA + phosphate + H(+)</text>
        <dbReference type="Rhea" id="RHEA:67004"/>
        <dbReference type="Rhea" id="RHEA-COMP:17164"/>
        <dbReference type="Rhea" id="RHEA-COMP:17165"/>
        <dbReference type="ChEBI" id="CHEBI:15377"/>
        <dbReference type="ChEBI" id="CHEBI:15378"/>
        <dbReference type="ChEBI" id="CHEBI:43474"/>
        <dbReference type="ChEBI" id="CHEBI:167616"/>
        <dbReference type="ChEBI" id="CHEBI:167618"/>
        <dbReference type="EC" id="3.6.1.74"/>
    </reaction>
    <physiologicalReaction direction="left-to-right" evidence="7">
        <dbReference type="Rhea" id="RHEA:67005"/>
    </physiologicalReaction>
</comment>
<protein>
    <recommendedName>
        <fullName evidence="8">mRNA-capping enzyme subunit beta</fullName>
        <ecNumber evidence="8">3.6.1.74</ecNumber>
    </recommendedName>
    <alternativeName>
        <fullName evidence="8">mRNA 5'-phosphatase</fullName>
    </alternativeName>
    <alternativeName>
        <fullName evidence="8">mRNA 5'-triphosphate monophosphatase</fullName>
    </alternativeName>
</protein>
<gene>
    <name evidence="11" type="primary">MPUL0B06350</name>
    <name evidence="11" type="ORF">METSCH_B06350</name>
</gene>
<dbReference type="Proteomes" id="UP000292447">
    <property type="component" value="Chromosome II"/>
</dbReference>
<dbReference type="InterPro" id="IPR004206">
    <property type="entry name" value="mRNA_triPase_Cet1"/>
</dbReference>
<dbReference type="CDD" id="cd07470">
    <property type="entry name" value="CYTH-like_mRNA_RTPase"/>
    <property type="match status" value="1"/>
</dbReference>
<dbReference type="GO" id="GO:0031533">
    <property type="term" value="C:mRNA capping enzyme complex"/>
    <property type="evidence" value="ECO:0007669"/>
    <property type="project" value="UniProtKB-UniRule"/>
</dbReference>
<dbReference type="GO" id="GO:0006370">
    <property type="term" value="P:7-methylguanosine mRNA capping"/>
    <property type="evidence" value="ECO:0007669"/>
    <property type="project" value="UniProtKB-UniRule"/>
</dbReference>
<dbReference type="GO" id="GO:0004651">
    <property type="term" value="F:polynucleotide 5'-phosphatase activity"/>
    <property type="evidence" value="ECO:0007669"/>
    <property type="project" value="UniProtKB-UniRule"/>
</dbReference>
<dbReference type="InterPro" id="IPR033469">
    <property type="entry name" value="CYTH-like_dom_sf"/>
</dbReference>
<evidence type="ECO:0000256" key="5">
    <source>
        <dbReference type="ARBA" id="ARBA00022801"/>
    </source>
</evidence>
<dbReference type="EC" id="3.6.1.74" evidence="8"/>
<evidence type="ECO:0000256" key="7">
    <source>
        <dbReference type="ARBA" id="ARBA00047740"/>
    </source>
</evidence>
<evidence type="ECO:0000313" key="12">
    <source>
        <dbReference type="Proteomes" id="UP000292447"/>
    </source>
</evidence>
<evidence type="ECO:0000256" key="1">
    <source>
        <dbReference type="ARBA" id="ARBA00001946"/>
    </source>
</evidence>
<keyword evidence="8" id="KW-0506">mRNA capping</keyword>
<feature type="region of interest" description="Disordered" evidence="9">
    <location>
        <begin position="1"/>
        <end position="41"/>
    </location>
</feature>
<dbReference type="InterPro" id="IPR037009">
    <property type="entry name" value="mRNA_triPase_Cet1_sf"/>
</dbReference>
<dbReference type="InterPro" id="IPR040343">
    <property type="entry name" value="Cet1/Ctl1"/>
</dbReference>
<dbReference type="SUPFAM" id="SSF55154">
    <property type="entry name" value="CYTH-like phosphatases"/>
    <property type="match status" value="1"/>
</dbReference>
<dbReference type="GO" id="GO:0140818">
    <property type="term" value="F:mRNA 5'-triphosphate monophosphatase activity"/>
    <property type="evidence" value="ECO:0007669"/>
    <property type="project" value="UniProtKB-EC"/>
</dbReference>
<feature type="domain" description="mRNA triphosphatase Cet1-like" evidence="10">
    <location>
        <begin position="244"/>
        <end position="476"/>
    </location>
</feature>
<evidence type="ECO:0000313" key="11">
    <source>
        <dbReference type="EMBL" id="QBM87433.1"/>
    </source>
</evidence>
<dbReference type="EMBL" id="CP034457">
    <property type="protein sequence ID" value="QBM87433.1"/>
    <property type="molecule type" value="Genomic_DNA"/>
</dbReference>
<comment type="subcellular location">
    <subcellularLocation>
        <location evidence="2 8">Nucleus</location>
    </subcellularLocation>
</comment>
<evidence type="ECO:0000256" key="8">
    <source>
        <dbReference type="RuleBase" id="RU367053"/>
    </source>
</evidence>
<dbReference type="Pfam" id="PF02940">
    <property type="entry name" value="mRNA_triPase"/>
    <property type="match status" value="1"/>
</dbReference>
<comment type="cofactor">
    <cofactor evidence="1 8">
        <name>Mg(2+)</name>
        <dbReference type="ChEBI" id="CHEBI:18420"/>
    </cofactor>
</comment>
<organism evidence="11 12">
    <name type="scientific">Metschnikowia aff. pulcherrima</name>
    <dbReference type="NCBI Taxonomy" id="2163413"/>
    <lineage>
        <taxon>Eukaryota</taxon>
        <taxon>Fungi</taxon>
        <taxon>Dikarya</taxon>
        <taxon>Ascomycota</taxon>
        <taxon>Saccharomycotina</taxon>
        <taxon>Pichiomycetes</taxon>
        <taxon>Metschnikowiaceae</taxon>
        <taxon>Metschnikowia</taxon>
    </lineage>
</organism>
<accession>A0A4V1ADZ5</accession>
<keyword evidence="6 8" id="KW-0539">Nucleus</keyword>
<keyword evidence="5 8" id="KW-0378">Hydrolase</keyword>
<reference evidence="12" key="1">
    <citation type="submission" date="2019-03" db="EMBL/GenBank/DDBJ databases">
        <title>Snf2 controls pulcherriminic acid biosynthesis and connects pigmentation and antifungal activity of the yeast Metschnikowia pulcherrima.</title>
        <authorList>
            <person name="Gore-Lloyd D."/>
            <person name="Sumann I."/>
            <person name="Brachmann A.O."/>
            <person name="Schneeberger K."/>
            <person name="Ortiz-Merino R.A."/>
            <person name="Moreno-Beltran M."/>
            <person name="Schlaefli M."/>
            <person name="Kirner P."/>
            <person name="Santos Kron A."/>
            <person name="Wolfe K.H."/>
            <person name="Piel J."/>
            <person name="Ahrens C.H."/>
            <person name="Henk D."/>
            <person name="Freimoser F.M."/>
        </authorList>
    </citation>
    <scope>NUCLEOTIDE SEQUENCE [LARGE SCALE GENOMIC DNA]</scope>
    <source>
        <strain evidence="12">APC 1.2</strain>
    </source>
</reference>
<keyword evidence="4 8" id="KW-0507">mRNA processing</keyword>
<sequence>MNVGSILNGDSPQDASANTSRVSDVDRDDMESRGLRSSLPELHHRQLINNLLNDAPQNGARAVVARHDSNELQVENAGDLSVPSAPEDDDDDVDADAASIDRELAEASLKESQEKAAKTADLGTKTLANSADSDARNAKIGLTKESSALKPGRSDFLRGELEKLQKLKLEKKKPHRYTEPPIWAQQWIPASQNGSSYNSLESALEASFMPLSEPGSLRPVFNREHMTLLDLECLITGVIPPQLTVRTIAEWLYANFVEISLENRQYVELELKFGTIVSKDTGARIDIGVSTECVYTNTSNTRFEMGVHEVGWTELKNFLEELEKQYADTARKDPLKPRRKFALTESNNTDYFYQITERNEKPRKIRVSKDNSLSPPRYVAISKRRVSDLYIHNPSSMYDLRLSLSIEFPVSDESIEPIMKKNKPSLQRGKKRASYAHAPTVTRFDFTEVLSPRTTKNKSGRSVVENEKSHELELEIDTFQIFRGFDRVRDGSDAIRFEELVEIFLNNARCLNNRVTKFALK</sequence>
<proteinExistence type="inferred from homology"/>
<dbReference type="Gene3D" id="3.20.100.10">
    <property type="entry name" value="mRNA triphosphatase Cet1-like"/>
    <property type="match status" value="1"/>
</dbReference>
<evidence type="ECO:0000256" key="9">
    <source>
        <dbReference type="SAM" id="MobiDB-lite"/>
    </source>
</evidence>
<feature type="compositionally biased region" description="Polar residues" evidence="9">
    <location>
        <begin position="8"/>
        <end position="22"/>
    </location>
</feature>